<dbReference type="EMBL" id="JAWQEG010003695">
    <property type="protein sequence ID" value="KAK3864917.1"/>
    <property type="molecule type" value="Genomic_DNA"/>
</dbReference>
<gene>
    <name evidence="1" type="ORF">Pcinc_029431</name>
</gene>
<keyword evidence="2" id="KW-1185">Reference proteome</keyword>
<evidence type="ECO:0000313" key="2">
    <source>
        <dbReference type="Proteomes" id="UP001286313"/>
    </source>
</evidence>
<proteinExistence type="predicted"/>
<name>A0AAE1F109_PETCI</name>
<comment type="caution">
    <text evidence="1">The sequence shown here is derived from an EMBL/GenBank/DDBJ whole genome shotgun (WGS) entry which is preliminary data.</text>
</comment>
<sequence>MKHNKQDPPTTPDILIPPMRLYSAWHHHPRRKRLALDNKMKNYRQAKHRDDEHGSRTQTSNLWKNVVVISEFPRIRSINNMAHNNIRTDRDTGKHQ</sequence>
<protein>
    <submittedName>
        <fullName evidence="1">Uncharacterized protein</fullName>
    </submittedName>
</protein>
<organism evidence="1 2">
    <name type="scientific">Petrolisthes cinctipes</name>
    <name type="common">Flat porcelain crab</name>
    <dbReference type="NCBI Taxonomy" id="88211"/>
    <lineage>
        <taxon>Eukaryota</taxon>
        <taxon>Metazoa</taxon>
        <taxon>Ecdysozoa</taxon>
        <taxon>Arthropoda</taxon>
        <taxon>Crustacea</taxon>
        <taxon>Multicrustacea</taxon>
        <taxon>Malacostraca</taxon>
        <taxon>Eumalacostraca</taxon>
        <taxon>Eucarida</taxon>
        <taxon>Decapoda</taxon>
        <taxon>Pleocyemata</taxon>
        <taxon>Anomura</taxon>
        <taxon>Galatheoidea</taxon>
        <taxon>Porcellanidae</taxon>
        <taxon>Petrolisthes</taxon>
    </lineage>
</organism>
<dbReference type="AlphaFoldDB" id="A0AAE1F109"/>
<accession>A0AAE1F109</accession>
<dbReference type="Proteomes" id="UP001286313">
    <property type="component" value="Unassembled WGS sequence"/>
</dbReference>
<reference evidence="1" key="1">
    <citation type="submission" date="2023-10" db="EMBL/GenBank/DDBJ databases">
        <title>Genome assemblies of two species of porcelain crab, Petrolisthes cinctipes and Petrolisthes manimaculis (Anomura: Porcellanidae).</title>
        <authorList>
            <person name="Angst P."/>
        </authorList>
    </citation>
    <scope>NUCLEOTIDE SEQUENCE</scope>
    <source>
        <strain evidence="1">PB745_01</strain>
        <tissue evidence="1">Gill</tissue>
    </source>
</reference>
<evidence type="ECO:0000313" key="1">
    <source>
        <dbReference type="EMBL" id="KAK3864917.1"/>
    </source>
</evidence>